<name>A0ABY2PGP8_9ACTN</name>
<feature type="domain" description="Schlafen AlbA-2" evidence="2">
    <location>
        <begin position="449"/>
        <end position="591"/>
    </location>
</feature>
<organism evidence="3 4">
    <name type="scientific">Streptomyces rhizosphaericola</name>
    <dbReference type="NCBI Taxonomy" id="2564098"/>
    <lineage>
        <taxon>Bacteria</taxon>
        <taxon>Bacillati</taxon>
        <taxon>Actinomycetota</taxon>
        <taxon>Actinomycetes</taxon>
        <taxon>Kitasatosporales</taxon>
        <taxon>Streptomycetaceae</taxon>
        <taxon>Streptomyces</taxon>
    </lineage>
</organism>
<evidence type="ECO:0000313" key="4">
    <source>
        <dbReference type="Proteomes" id="UP000306274"/>
    </source>
</evidence>
<dbReference type="Proteomes" id="UP000306274">
    <property type="component" value="Unassembled WGS sequence"/>
</dbReference>
<evidence type="ECO:0000259" key="1">
    <source>
        <dbReference type="Pfam" id="PF03235"/>
    </source>
</evidence>
<evidence type="ECO:0000259" key="2">
    <source>
        <dbReference type="Pfam" id="PF04326"/>
    </source>
</evidence>
<sequence length="607" mass="68195">MSIPLSDLTVRSEGVQKLYTDYLADRFSVNRRYQRKLVWTVEEKCDLIDSILSDLPIPLILVAEISGENGTSYELIDGMQRLNAIFSFIENEFDIDGQYFDLQALADTKSQLDDGKFTQKTPILPREKSRKIANYLLPMSIFKASNPEQVDKVFRRINSGGRRLSGQDLRQVGSTAKIAQLVRVIASEIRGDSSSSDIVPLRAMPKLSINNRHLAYGVDVDNIFWVQQAILRRIDVRSSLDEQLILDILVDCLVDPLVSSGTYTRDSVYGSVDANDAAPAALERRLSERIEIYGESNIREDFSLVYEELRAVLDVAGERFVKHVVDRSPGGRYPRYFQAVFLAFWELIIRSKMRVSSRQDAALKLRSIGTNRGPLNIPGGGGDWTAEDKRKNIDVVKGAIRDAFEFDPGSRRDTAQFGLASNLERILQNSVTEQSLFELKQGLLTLGAKREFDEGSWEKILCTITAIANAGPDCTGYLVIGVADDEKDVDRIRLLDGVEPVKSRSNRFDIVGIGREAEVRGESLKSYYDWVSDKLTGSDLAPDLRKRVASEISLVDYHGQAVILIKITPSPGPSFYKNVMYERIGSGIKAVEQADYMRLFQRFTTRT</sequence>
<dbReference type="InterPro" id="IPR004919">
    <property type="entry name" value="GmrSD_N"/>
</dbReference>
<dbReference type="PANTHER" id="PTHR39639:SF1">
    <property type="entry name" value="DUF262 DOMAIN-CONTAINING PROTEIN"/>
    <property type="match status" value="1"/>
</dbReference>
<feature type="domain" description="GmrSD restriction endonucleases N-terminal" evidence="1">
    <location>
        <begin position="29"/>
        <end position="170"/>
    </location>
</feature>
<dbReference type="EMBL" id="SRZK01000090">
    <property type="protein sequence ID" value="TGZ10098.1"/>
    <property type="molecule type" value="Genomic_DNA"/>
</dbReference>
<evidence type="ECO:0000313" key="3">
    <source>
        <dbReference type="EMBL" id="TGZ10098.1"/>
    </source>
</evidence>
<reference evidence="3 4" key="1">
    <citation type="submission" date="2019-04" db="EMBL/GenBank/DDBJ databases">
        <title>Streptomyces rhizosphaericola sp. nov., an actinobacterium isolated from the wheat rhizosphere.</title>
        <authorList>
            <person name="Vargas Hoyos H.A."/>
            <person name="Santos S.N."/>
            <person name="Genuario D.B."/>
            <person name="Melo I.S."/>
            <person name="Da Silva L.J."/>
            <person name="Da Silva F.S.P."/>
            <person name="Zucchi T.D."/>
        </authorList>
    </citation>
    <scope>NUCLEOTIDE SEQUENCE [LARGE SCALE GENOMIC DNA]</scope>
    <source>
        <strain evidence="3 4">1AS2c</strain>
    </source>
</reference>
<dbReference type="InterPro" id="IPR038461">
    <property type="entry name" value="Schlafen_AlbA_2_dom_sf"/>
</dbReference>
<dbReference type="Gene3D" id="3.30.950.30">
    <property type="entry name" value="Schlafen, AAA domain"/>
    <property type="match status" value="1"/>
</dbReference>
<keyword evidence="4" id="KW-1185">Reference proteome</keyword>
<dbReference type="InterPro" id="IPR007421">
    <property type="entry name" value="Schlafen_AlbA_2_dom"/>
</dbReference>
<dbReference type="Pfam" id="PF03235">
    <property type="entry name" value="GmrSD_N"/>
    <property type="match status" value="1"/>
</dbReference>
<dbReference type="PANTHER" id="PTHR39639">
    <property type="entry name" value="CHROMOSOME 16, WHOLE GENOME SHOTGUN SEQUENCE"/>
    <property type="match status" value="1"/>
</dbReference>
<comment type="caution">
    <text evidence="3">The sequence shown here is derived from an EMBL/GenBank/DDBJ whole genome shotgun (WGS) entry which is preliminary data.</text>
</comment>
<dbReference type="Pfam" id="PF04326">
    <property type="entry name" value="SLFN_AlbA_2"/>
    <property type="match status" value="1"/>
</dbReference>
<gene>
    <name evidence="3" type="ORF">E5Z02_11735</name>
</gene>
<protein>
    <submittedName>
        <fullName evidence="3">DUF262 domain-containing protein</fullName>
    </submittedName>
</protein>
<accession>A0ABY2PGP8</accession>
<proteinExistence type="predicted"/>
<dbReference type="RefSeq" id="WP_136016150.1">
    <property type="nucleotide sequence ID" value="NZ_SRZK01000090.1"/>
</dbReference>